<dbReference type="PRINTS" id="PR01078">
    <property type="entry name" value="AMINACHANNEL"/>
</dbReference>
<accession>A0AAN7VEN7</accession>
<comment type="subcellular location">
    <subcellularLocation>
        <location evidence="1">Membrane</location>
        <topology evidence="1">Multi-pass membrane protein</topology>
    </subcellularLocation>
</comment>
<dbReference type="Pfam" id="PF00858">
    <property type="entry name" value="ASC"/>
    <property type="match status" value="2"/>
</dbReference>
<keyword evidence="9 13" id="KW-0472">Membrane</keyword>
<feature type="transmembrane region" description="Helical" evidence="13">
    <location>
        <begin position="397"/>
        <end position="422"/>
    </location>
</feature>
<dbReference type="PANTHER" id="PTHR11690:SF237">
    <property type="entry name" value="PICKPOCKET 16-RELATED"/>
    <property type="match status" value="1"/>
</dbReference>
<evidence type="ECO:0000256" key="8">
    <source>
        <dbReference type="ARBA" id="ARBA00023065"/>
    </source>
</evidence>
<protein>
    <recommendedName>
        <fullName evidence="16">Sodium channel protein Nach</fullName>
    </recommendedName>
</protein>
<keyword evidence="8 12" id="KW-0406">Ion transport</keyword>
<sequence>MCTFKEVVSGFFFVWNAIKQNVSEFCKNTSLHAVHYFTDDNLCTTKKIFFGFSFFLTAAFTVYLSVLQLIEFQDKVIITTVSSATFPIEKVRFPAVIICNVNVVFRNAVEAMLTTLKPHNISETTLYEYTSVLSSLITSHPLNNTGVDYAYVEEILQNFYTVDKLMAMLAQPCSSMLKECYWKNKRISCTKYFQRIKTSGGFCCAFNYDGMFDISNLVDRNPVNHSYYIAGSGSDLGLRIVLDAQANKYHSVTKPVYGFNGNLYWSDRYSYKTCTSQCKAYTILKLCKCLPFYYPLIRKRKICSLMDVPCLEENMYNYSSLNHRRNLEVGEKGQVNDGNGCNCHPQCEKTVYELYPDRVKATTKKYYNTNYSILNVYYNTNSCQKTESDLYSSWQGAIALVGGIVGLCLGGSIVTVLEIIFFGCQCPVNDKEIEIQEVNHILVNVRGFNQTTNKECVIGK</sequence>
<dbReference type="PANTHER" id="PTHR11690">
    <property type="entry name" value="AMILORIDE-SENSITIVE SODIUM CHANNEL-RELATED"/>
    <property type="match status" value="1"/>
</dbReference>
<evidence type="ECO:0000313" key="14">
    <source>
        <dbReference type="EMBL" id="KAK5643711.1"/>
    </source>
</evidence>
<evidence type="ECO:0000256" key="11">
    <source>
        <dbReference type="ARBA" id="ARBA00023303"/>
    </source>
</evidence>
<dbReference type="GO" id="GO:0005886">
    <property type="term" value="C:plasma membrane"/>
    <property type="evidence" value="ECO:0007669"/>
    <property type="project" value="TreeGrafter"/>
</dbReference>
<dbReference type="EMBL" id="JAVRBK010000005">
    <property type="protein sequence ID" value="KAK5643711.1"/>
    <property type="molecule type" value="Genomic_DNA"/>
</dbReference>
<evidence type="ECO:0000256" key="3">
    <source>
        <dbReference type="ARBA" id="ARBA00022448"/>
    </source>
</evidence>
<keyword evidence="6 13" id="KW-1133">Transmembrane helix</keyword>
<proteinExistence type="inferred from homology"/>
<organism evidence="14 15">
    <name type="scientific">Pyrocoelia pectoralis</name>
    <dbReference type="NCBI Taxonomy" id="417401"/>
    <lineage>
        <taxon>Eukaryota</taxon>
        <taxon>Metazoa</taxon>
        <taxon>Ecdysozoa</taxon>
        <taxon>Arthropoda</taxon>
        <taxon>Hexapoda</taxon>
        <taxon>Insecta</taxon>
        <taxon>Pterygota</taxon>
        <taxon>Neoptera</taxon>
        <taxon>Endopterygota</taxon>
        <taxon>Coleoptera</taxon>
        <taxon>Polyphaga</taxon>
        <taxon>Elateriformia</taxon>
        <taxon>Elateroidea</taxon>
        <taxon>Lampyridae</taxon>
        <taxon>Lampyrinae</taxon>
        <taxon>Pyrocoelia</taxon>
    </lineage>
</organism>
<evidence type="ECO:0000256" key="1">
    <source>
        <dbReference type="ARBA" id="ARBA00004141"/>
    </source>
</evidence>
<evidence type="ECO:0008006" key="16">
    <source>
        <dbReference type="Google" id="ProtNLM"/>
    </source>
</evidence>
<comment type="similarity">
    <text evidence="2 12">Belongs to the amiloride-sensitive sodium channel (TC 1.A.6) family.</text>
</comment>
<evidence type="ECO:0000256" key="12">
    <source>
        <dbReference type="RuleBase" id="RU000679"/>
    </source>
</evidence>
<keyword evidence="10 12" id="KW-0739">Sodium transport</keyword>
<dbReference type="GO" id="GO:0015280">
    <property type="term" value="F:ligand-gated sodium channel activity"/>
    <property type="evidence" value="ECO:0007669"/>
    <property type="project" value="TreeGrafter"/>
</dbReference>
<dbReference type="AlphaFoldDB" id="A0AAN7VEN7"/>
<dbReference type="InterPro" id="IPR001873">
    <property type="entry name" value="ENaC"/>
</dbReference>
<evidence type="ECO:0000256" key="10">
    <source>
        <dbReference type="ARBA" id="ARBA00023201"/>
    </source>
</evidence>
<evidence type="ECO:0000313" key="15">
    <source>
        <dbReference type="Proteomes" id="UP001329430"/>
    </source>
</evidence>
<evidence type="ECO:0000256" key="4">
    <source>
        <dbReference type="ARBA" id="ARBA00022461"/>
    </source>
</evidence>
<keyword evidence="3 12" id="KW-0813">Transport</keyword>
<name>A0AAN7VEN7_9COLE</name>
<comment type="caution">
    <text evidence="14">The sequence shown here is derived from an EMBL/GenBank/DDBJ whole genome shotgun (WGS) entry which is preliminary data.</text>
</comment>
<evidence type="ECO:0000256" key="6">
    <source>
        <dbReference type="ARBA" id="ARBA00022989"/>
    </source>
</evidence>
<evidence type="ECO:0000256" key="5">
    <source>
        <dbReference type="ARBA" id="ARBA00022692"/>
    </source>
</evidence>
<evidence type="ECO:0000256" key="7">
    <source>
        <dbReference type="ARBA" id="ARBA00023053"/>
    </source>
</evidence>
<evidence type="ECO:0000256" key="2">
    <source>
        <dbReference type="ARBA" id="ARBA00007193"/>
    </source>
</evidence>
<evidence type="ECO:0000256" key="13">
    <source>
        <dbReference type="SAM" id="Phobius"/>
    </source>
</evidence>
<feature type="transmembrane region" description="Helical" evidence="13">
    <location>
        <begin position="48"/>
        <end position="70"/>
    </location>
</feature>
<keyword evidence="5 12" id="KW-0812">Transmembrane</keyword>
<gene>
    <name evidence="14" type="ORF">RI129_007556</name>
</gene>
<dbReference type="Gene3D" id="1.10.287.820">
    <property type="entry name" value="Acid-sensing ion channel domain"/>
    <property type="match status" value="1"/>
</dbReference>
<keyword evidence="4 12" id="KW-0894">Sodium channel</keyword>
<keyword evidence="7" id="KW-0915">Sodium</keyword>
<keyword evidence="11 12" id="KW-0407">Ion channel</keyword>
<evidence type="ECO:0000256" key="9">
    <source>
        <dbReference type="ARBA" id="ARBA00023136"/>
    </source>
</evidence>
<dbReference type="Gene3D" id="1.10.287.770">
    <property type="entry name" value="YojJ-like"/>
    <property type="match status" value="1"/>
</dbReference>
<reference evidence="14 15" key="1">
    <citation type="journal article" date="2024" name="Insects">
        <title>An Improved Chromosome-Level Genome Assembly of the Firefly Pyrocoelia pectoralis.</title>
        <authorList>
            <person name="Fu X."/>
            <person name="Meyer-Rochow V.B."/>
            <person name="Ballantyne L."/>
            <person name="Zhu X."/>
        </authorList>
    </citation>
    <scope>NUCLEOTIDE SEQUENCE [LARGE SCALE GENOMIC DNA]</scope>
    <source>
        <strain evidence="14">XCY_ONT2</strain>
    </source>
</reference>
<dbReference type="Proteomes" id="UP001329430">
    <property type="component" value="Chromosome 5"/>
</dbReference>
<keyword evidence="15" id="KW-1185">Reference proteome</keyword>